<protein>
    <submittedName>
        <fullName evidence="3">Glycosyltransferase family 4 protein</fullName>
    </submittedName>
</protein>
<feature type="domain" description="Glycosyltransferase subfamily 4-like N-terminal" evidence="2">
    <location>
        <begin position="14"/>
        <end position="164"/>
    </location>
</feature>
<organism evidence="3 4">
    <name type="scientific">Rhodocyclus gracilis</name>
    <dbReference type="NCBI Taxonomy" id="2929842"/>
    <lineage>
        <taxon>Bacteria</taxon>
        <taxon>Pseudomonadati</taxon>
        <taxon>Pseudomonadota</taxon>
        <taxon>Betaproteobacteria</taxon>
        <taxon>Rhodocyclales</taxon>
        <taxon>Rhodocyclaceae</taxon>
        <taxon>Rhodocyclus</taxon>
    </lineage>
</organism>
<dbReference type="InterPro" id="IPR001296">
    <property type="entry name" value="Glyco_trans_1"/>
</dbReference>
<sequence length="364" mass="40156">MTFRIVHTEWSDGWGGQERRILAEMIEMLARGHHVWLATRADAQLATRAKAAGIPVLVFPFSGKFDLRTIIPLAAFCRTNAVGILNTHSGIDAWIGGFASLLARCHLVRTRHLNLPLHRRWYNFVHYLADHTVTCGEVMRENLVKHCGFPESQVTSIPTGVDLKSFKARRNRESVRCELGLDPHHFAVLMVGVIRAVKRHEVALRAFSVLHKQLPNARLLLAGEGPMRQGMEELAQSLGLQDAVQFLGHREDIPDLMSAADCLLLTSRSEGVPQVLTQGLYCGIPTVATAVGGVPEVILHEKTGLLVPAEDVNGITAALLRLHSDQALRIRLAATGKAHVAEKFSLEAMANATERLYENIEATH</sequence>
<dbReference type="Proteomes" id="UP000720344">
    <property type="component" value="Unassembled WGS sequence"/>
</dbReference>
<evidence type="ECO:0000313" key="4">
    <source>
        <dbReference type="Proteomes" id="UP000720344"/>
    </source>
</evidence>
<evidence type="ECO:0000259" key="2">
    <source>
        <dbReference type="Pfam" id="PF13439"/>
    </source>
</evidence>
<name>A0ABX0WNI7_9RHOO</name>
<feature type="domain" description="Glycosyl transferase family 1" evidence="1">
    <location>
        <begin position="177"/>
        <end position="337"/>
    </location>
</feature>
<dbReference type="InterPro" id="IPR028098">
    <property type="entry name" value="Glyco_trans_4-like_N"/>
</dbReference>
<dbReference type="CDD" id="cd03801">
    <property type="entry name" value="GT4_PimA-like"/>
    <property type="match status" value="1"/>
</dbReference>
<dbReference type="PANTHER" id="PTHR12526:SF630">
    <property type="entry name" value="GLYCOSYLTRANSFERASE"/>
    <property type="match status" value="1"/>
</dbReference>
<proteinExistence type="predicted"/>
<dbReference type="PANTHER" id="PTHR12526">
    <property type="entry name" value="GLYCOSYLTRANSFERASE"/>
    <property type="match status" value="1"/>
</dbReference>
<dbReference type="Pfam" id="PF13439">
    <property type="entry name" value="Glyco_transf_4"/>
    <property type="match status" value="1"/>
</dbReference>
<keyword evidence="4" id="KW-1185">Reference proteome</keyword>
<dbReference type="Pfam" id="PF00534">
    <property type="entry name" value="Glycos_transf_1"/>
    <property type="match status" value="1"/>
</dbReference>
<dbReference type="Gene3D" id="3.40.50.2000">
    <property type="entry name" value="Glycogen Phosphorylase B"/>
    <property type="match status" value="2"/>
</dbReference>
<gene>
    <name evidence="3" type="ORF">HCX48_12255</name>
</gene>
<accession>A0ABX0WNI7</accession>
<dbReference type="EMBL" id="JAATWB010000010">
    <property type="protein sequence ID" value="NJA89988.1"/>
    <property type="molecule type" value="Genomic_DNA"/>
</dbReference>
<dbReference type="SUPFAM" id="SSF53756">
    <property type="entry name" value="UDP-Glycosyltransferase/glycogen phosphorylase"/>
    <property type="match status" value="1"/>
</dbReference>
<comment type="caution">
    <text evidence="3">The sequence shown here is derived from an EMBL/GenBank/DDBJ whole genome shotgun (WGS) entry which is preliminary data.</text>
</comment>
<evidence type="ECO:0000259" key="1">
    <source>
        <dbReference type="Pfam" id="PF00534"/>
    </source>
</evidence>
<reference evidence="4" key="1">
    <citation type="submission" date="2020-03" db="EMBL/GenBank/DDBJ databases">
        <title>Whole-genome sequence of the purple nonsulfur bacterium Rhodocyclus tenuis DSM112.</title>
        <authorList>
            <person name="Kyndt J.A."/>
            <person name="Meyer T.E."/>
        </authorList>
    </citation>
    <scope>NUCLEOTIDE SEQUENCE [LARGE SCALE GENOMIC DNA]</scope>
    <source>
        <strain evidence="4">DSM 112</strain>
    </source>
</reference>
<dbReference type="RefSeq" id="WP_153591121.1">
    <property type="nucleotide sequence ID" value="NZ_JAATWB010000010.1"/>
</dbReference>
<evidence type="ECO:0000313" key="3">
    <source>
        <dbReference type="EMBL" id="NJA89988.1"/>
    </source>
</evidence>